<dbReference type="Proteomes" id="UP000675880">
    <property type="component" value="Unassembled WGS sequence"/>
</dbReference>
<dbReference type="SUPFAM" id="SSF52091">
    <property type="entry name" value="SpoIIaa-like"/>
    <property type="match status" value="1"/>
</dbReference>
<gene>
    <name evidence="2" type="ORF">NSPZN2_60117</name>
</gene>
<organism evidence="2 3">
    <name type="scientific">Nitrospira defluvii</name>
    <dbReference type="NCBI Taxonomy" id="330214"/>
    <lineage>
        <taxon>Bacteria</taxon>
        <taxon>Pseudomonadati</taxon>
        <taxon>Nitrospirota</taxon>
        <taxon>Nitrospiria</taxon>
        <taxon>Nitrospirales</taxon>
        <taxon>Nitrospiraceae</taxon>
        <taxon>Nitrospira</taxon>
    </lineage>
</organism>
<feature type="domain" description="STAS" evidence="1">
    <location>
        <begin position="14"/>
        <end position="62"/>
    </location>
</feature>
<name>A0ABN7MA29_9BACT</name>
<evidence type="ECO:0000313" key="2">
    <source>
        <dbReference type="EMBL" id="CAE6793390.1"/>
    </source>
</evidence>
<comment type="caution">
    <text evidence="2">The sequence shown here is derived from an EMBL/GenBank/DDBJ whole genome shotgun (WGS) entry which is preliminary data.</text>
</comment>
<keyword evidence="3" id="KW-1185">Reference proteome</keyword>
<sequence>MLKITKTHESGSDVLLKLEGKITAQWADLLDGECRSFLRQKKTVYLDCSHVDFIDQRGVEVVKNFPSTQVTLMSAPGFVTELLQIGGQS</sequence>
<proteinExistence type="predicted"/>
<dbReference type="EMBL" id="CAJNBJ010000019">
    <property type="protein sequence ID" value="CAE6793390.1"/>
    <property type="molecule type" value="Genomic_DNA"/>
</dbReference>
<dbReference type="InterPro" id="IPR002645">
    <property type="entry name" value="STAS_dom"/>
</dbReference>
<dbReference type="Gene3D" id="3.30.750.24">
    <property type="entry name" value="STAS domain"/>
    <property type="match status" value="1"/>
</dbReference>
<protein>
    <submittedName>
        <fullName evidence="2">STAS domain-containing protein</fullName>
    </submittedName>
</protein>
<dbReference type="InterPro" id="IPR036513">
    <property type="entry name" value="STAS_dom_sf"/>
</dbReference>
<evidence type="ECO:0000259" key="1">
    <source>
        <dbReference type="PROSITE" id="PS50801"/>
    </source>
</evidence>
<evidence type="ECO:0000313" key="3">
    <source>
        <dbReference type="Proteomes" id="UP000675880"/>
    </source>
</evidence>
<dbReference type="PROSITE" id="PS50801">
    <property type="entry name" value="STAS"/>
    <property type="match status" value="1"/>
</dbReference>
<dbReference type="Pfam" id="PF01740">
    <property type="entry name" value="STAS"/>
    <property type="match status" value="1"/>
</dbReference>
<reference evidence="2 3" key="1">
    <citation type="submission" date="2021-02" db="EMBL/GenBank/DDBJ databases">
        <authorList>
            <person name="Han P."/>
        </authorList>
    </citation>
    <scope>NUCLEOTIDE SEQUENCE [LARGE SCALE GENOMIC DNA]</scope>
    <source>
        <strain evidence="2">Candidatus Nitrospira sp. ZN2</strain>
    </source>
</reference>
<accession>A0ABN7MA29</accession>
<dbReference type="RefSeq" id="WP_213043967.1">
    <property type="nucleotide sequence ID" value="NZ_CAJNBJ010000019.1"/>
</dbReference>